<reference evidence="1" key="2">
    <citation type="submission" date="2025-09" db="UniProtKB">
        <authorList>
            <consortium name="EnsemblPlants"/>
        </authorList>
    </citation>
    <scope>IDENTIFICATION</scope>
</reference>
<accession>A0ACD5Z8D9</accession>
<sequence>MYCTIMVIRCYFVAAALDDKLYVTGGLGLTDKSPNSWDIYNKGTGSWYAHKNPMLTPKIVKFVALDNELVTIHKAAWNRMYFAGIYNLVNQTWRGTANEIALCWSGPMVVMDDGTLYMLDQSLGTKLMMWLKDTKEWVMLRKIYIMGRGLSTVTIDVDMAARVDGFLHRWVR</sequence>
<reference evidence="1" key="1">
    <citation type="submission" date="2021-05" db="EMBL/GenBank/DDBJ databases">
        <authorList>
            <person name="Scholz U."/>
            <person name="Mascher M."/>
            <person name="Fiebig A."/>
        </authorList>
    </citation>
    <scope>NUCLEOTIDE SEQUENCE [LARGE SCALE GENOMIC DNA]</scope>
</reference>
<evidence type="ECO:0000313" key="1">
    <source>
        <dbReference type="EnsemblPlants" id="AVESA.00010b.r2.6CG1122890.1.CDS.1"/>
    </source>
</evidence>
<organism evidence="1 2">
    <name type="scientific">Avena sativa</name>
    <name type="common">Oat</name>
    <dbReference type="NCBI Taxonomy" id="4498"/>
    <lineage>
        <taxon>Eukaryota</taxon>
        <taxon>Viridiplantae</taxon>
        <taxon>Streptophyta</taxon>
        <taxon>Embryophyta</taxon>
        <taxon>Tracheophyta</taxon>
        <taxon>Spermatophyta</taxon>
        <taxon>Magnoliopsida</taxon>
        <taxon>Liliopsida</taxon>
        <taxon>Poales</taxon>
        <taxon>Poaceae</taxon>
        <taxon>BOP clade</taxon>
        <taxon>Pooideae</taxon>
        <taxon>Poodae</taxon>
        <taxon>Poeae</taxon>
        <taxon>Poeae Chloroplast Group 1 (Aveneae type)</taxon>
        <taxon>Aveninae</taxon>
        <taxon>Avena</taxon>
    </lineage>
</organism>
<keyword evidence="2" id="KW-1185">Reference proteome</keyword>
<dbReference type="Proteomes" id="UP001732700">
    <property type="component" value="Chromosome 6C"/>
</dbReference>
<evidence type="ECO:0000313" key="2">
    <source>
        <dbReference type="Proteomes" id="UP001732700"/>
    </source>
</evidence>
<proteinExistence type="predicted"/>
<dbReference type="EnsemblPlants" id="AVESA.00010b.r2.6CG1122890.1">
    <property type="protein sequence ID" value="AVESA.00010b.r2.6CG1122890.1.CDS.1"/>
    <property type="gene ID" value="AVESA.00010b.r2.6CG1122890"/>
</dbReference>
<name>A0ACD5Z8D9_AVESA</name>
<protein>
    <submittedName>
        <fullName evidence="1">Uncharacterized protein</fullName>
    </submittedName>
</protein>